<dbReference type="AlphaFoldDB" id="A0A249JX03"/>
<reference evidence="5" key="1">
    <citation type="submission" date="2016-10" db="EMBL/GenBank/DDBJ databases">
        <title>High microdiversification within the ubiquitous acI lineage of Actinobacteria.</title>
        <authorList>
            <person name="Neuenschwander S.M."/>
            <person name="Salcher M."/>
            <person name="Ghai R."/>
            <person name="Pernthaler J."/>
        </authorList>
    </citation>
    <scope>NUCLEOTIDE SEQUENCE [LARGE SCALE GENOMIC DNA]</scope>
</reference>
<evidence type="ECO:0000256" key="1">
    <source>
        <dbReference type="SAM" id="Coils"/>
    </source>
</evidence>
<keyword evidence="5" id="KW-1185">Reference proteome</keyword>
<dbReference type="InterPro" id="IPR003743">
    <property type="entry name" value="Zf-RING_7"/>
</dbReference>
<evidence type="ECO:0000259" key="2">
    <source>
        <dbReference type="Pfam" id="PF02591"/>
    </source>
</evidence>
<feature type="domain" description="C4-type zinc ribbon" evidence="2">
    <location>
        <begin position="204"/>
        <end position="238"/>
    </location>
</feature>
<feature type="coiled-coil region" evidence="1">
    <location>
        <begin position="96"/>
        <end position="158"/>
    </location>
</feature>
<organism evidence="4 5">
    <name type="scientific">Candidatus Nanopelagicus limnae</name>
    <dbReference type="NCBI Taxonomy" id="1884634"/>
    <lineage>
        <taxon>Bacteria</taxon>
        <taxon>Bacillati</taxon>
        <taxon>Actinomycetota</taxon>
        <taxon>Actinomycetes</taxon>
        <taxon>Candidatus Nanopelagicales</taxon>
        <taxon>Candidatus Nanopelagicaceae</taxon>
        <taxon>Candidatus Nanopelagicus</taxon>
    </lineage>
</organism>
<dbReference type="RefSeq" id="WP_095680356.1">
    <property type="nucleotide sequence ID" value="NZ_CP016768.2"/>
</dbReference>
<keyword evidence="1" id="KW-0175">Coiled coil</keyword>
<dbReference type="Gene3D" id="1.10.287.1490">
    <property type="match status" value="1"/>
</dbReference>
<evidence type="ECO:0000313" key="5">
    <source>
        <dbReference type="Proteomes" id="UP000217153"/>
    </source>
</evidence>
<feature type="domain" description="CT398-like coiled coil hairpin" evidence="3">
    <location>
        <begin position="14"/>
        <end position="193"/>
    </location>
</feature>
<gene>
    <name evidence="4" type="ORF">B1s21122_01575</name>
</gene>
<accession>A0A249JX03</accession>
<protein>
    <submittedName>
        <fullName evidence="4">Nucleic acid-binding protein</fullName>
    </submittedName>
</protein>
<sequence length="241" mass="26823">MQASTEQQGLILELQLLDNEIMQANTKLKSLPEIEQLLHIEKRVTAANDELAVVRSESDQIALELRRGEVDVETVTDRIKKDEARLSSGNATPKELEQLQHEVETLKKRQESLEEIELEIMIRNDAVIARTNTLSTDLASLQTLKDEISGRLQSATDEINKVITDKNTARSLVAGKIEKVLLDLYEKIRGNGGGVGAAALVGNKCNGCNLAINAVEMDRIKSLAKDELLRCEECRRILVRI</sequence>
<dbReference type="Pfam" id="PF02591">
    <property type="entry name" value="Zn_ribbon_9"/>
    <property type="match status" value="1"/>
</dbReference>
<evidence type="ECO:0000259" key="3">
    <source>
        <dbReference type="Pfam" id="PF24481"/>
    </source>
</evidence>
<dbReference type="EMBL" id="CP016768">
    <property type="protein sequence ID" value="ASY09049.1"/>
    <property type="molecule type" value="Genomic_DNA"/>
</dbReference>
<proteinExistence type="predicted"/>
<name>A0A249JX03_9ACTN</name>
<dbReference type="Proteomes" id="UP000217153">
    <property type="component" value="Chromosome"/>
</dbReference>
<dbReference type="InterPro" id="IPR056003">
    <property type="entry name" value="CT398_CC_hairpin"/>
</dbReference>
<dbReference type="Pfam" id="PF24481">
    <property type="entry name" value="CT398_CC"/>
    <property type="match status" value="1"/>
</dbReference>
<dbReference type="OrthoDB" id="9784388at2"/>
<dbReference type="KEGG" id="abam:B1s21122_01575"/>
<evidence type="ECO:0000313" key="4">
    <source>
        <dbReference type="EMBL" id="ASY09049.1"/>
    </source>
</evidence>